<dbReference type="Gene3D" id="1.10.260.40">
    <property type="entry name" value="lambda repressor-like DNA-binding domains"/>
    <property type="match status" value="1"/>
</dbReference>
<dbReference type="EMBL" id="SMFV01000002">
    <property type="protein sequence ID" value="TCK05210.1"/>
    <property type="molecule type" value="Genomic_DNA"/>
</dbReference>
<name>A0A4R1GEJ0_9BACT</name>
<gene>
    <name evidence="2" type="ORF">CLV27_0636</name>
</gene>
<feature type="domain" description="HTH cro/C1-type" evidence="1">
    <location>
        <begin position="29"/>
        <end position="82"/>
    </location>
</feature>
<protein>
    <submittedName>
        <fullName evidence="2">Helix-turn-helix protein</fullName>
    </submittedName>
</protein>
<dbReference type="SUPFAM" id="SSF47413">
    <property type="entry name" value="lambda repressor-like DNA-binding domains"/>
    <property type="match status" value="1"/>
</dbReference>
<comment type="caution">
    <text evidence="2">The sequence shown here is derived from an EMBL/GenBank/DDBJ whole genome shotgun (WGS) entry which is preliminary data.</text>
</comment>
<evidence type="ECO:0000313" key="3">
    <source>
        <dbReference type="Proteomes" id="UP000295777"/>
    </source>
</evidence>
<accession>A0A4R1GEJ0</accession>
<dbReference type="InterPro" id="IPR001387">
    <property type="entry name" value="Cro/C1-type_HTH"/>
</dbReference>
<organism evidence="2 3">
    <name type="scientific">Phorcysia thermohydrogeniphila</name>
    <dbReference type="NCBI Taxonomy" id="936138"/>
    <lineage>
        <taxon>Bacteria</taxon>
        <taxon>Pseudomonadati</taxon>
        <taxon>Aquificota</taxon>
        <taxon>Aquificia</taxon>
        <taxon>Desulfurobacteriales</taxon>
        <taxon>Desulfurobacteriaceae</taxon>
        <taxon>Phorcysia</taxon>
    </lineage>
</organism>
<dbReference type="Pfam" id="PF01381">
    <property type="entry name" value="HTH_3"/>
    <property type="match status" value="1"/>
</dbReference>
<dbReference type="OrthoDB" id="14949at2"/>
<evidence type="ECO:0000259" key="1">
    <source>
        <dbReference type="PROSITE" id="PS50943"/>
    </source>
</evidence>
<evidence type="ECO:0000313" key="2">
    <source>
        <dbReference type="EMBL" id="TCK05210.1"/>
    </source>
</evidence>
<sequence length="114" mass="13178">MSLRDLLEEYRYSEEFIYEGLRLDLSYWLKRLMEERGVTKKELAERMGVSPAYVTKIFSGSNISLRTVAKVLAALKVDAKLFLEERKERELKLLKFKTKLNGVNDESDAIAIAS</sequence>
<dbReference type="PROSITE" id="PS50943">
    <property type="entry name" value="HTH_CROC1"/>
    <property type="match status" value="1"/>
</dbReference>
<reference evidence="2 3" key="1">
    <citation type="submission" date="2019-03" db="EMBL/GenBank/DDBJ databases">
        <title>Genomic Encyclopedia of Archaeal and Bacterial Type Strains, Phase II (KMG-II): from individual species to whole genera.</title>
        <authorList>
            <person name="Goeker M."/>
        </authorList>
    </citation>
    <scope>NUCLEOTIDE SEQUENCE [LARGE SCALE GENOMIC DNA]</scope>
    <source>
        <strain evidence="2 3">DSM 24425</strain>
    </source>
</reference>
<keyword evidence="3" id="KW-1185">Reference proteome</keyword>
<dbReference type="SMART" id="SM00530">
    <property type="entry name" value="HTH_XRE"/>
    <property type="match status" value="1"/>
</dbReference>
<proteinExistence type="predicted"/>
<dbReference type="GO" id="GO:0003677">
    <property type="term" value="F:DNA binding"/>
    <property type="evidence" value="ECO:0007669"/>
    <property type="project" value="InterPro"/>
</dbReference>
<dbReference type="InterPro" id="IPR010982">
    <property type="entry name" value="Lambda_DNA-bd_dom_sf"/>
</dbReference>
<dbReference type="RefSeq" id="WP_132525729.1">
    <property type="nucleotide sequence ID" value="NZ_SMFV01000002.1"/>
</dbReference>
<dbReference type="CDD" id="cd00093">
    <property type="entry name" value="HTH_XRE"/>
    <property type="match status" value="1"/>
</dbReference>
<dbReference type="AlphaFoldDB" id="A0A4R1GEJ0"/>
<dbReference type="Proteomes" id="UP000295777">
    <property type="component" value="Unassembled WGS sequence"/>
</dbReference>